<dbReference type="GO" id="GO:0071972">
    <property type="term" value="F:peptidoglycan L,D-transpeptidase activity"/>
    <property type="evidence" value="ECO:0007669"/>
    <property type="project" value="TreeGrafter"/>
</dbReference>
<feature type="domain" description="Penicillin-binding protein dimerisation" evidence="8">
    <location>
        <begin position="59"/>
        <end position="202"/>
    </location>
</feature>
<evidence type="ECO:0000256" key="5">
    <source>
        <dbReference type="ARBA" id="ARBA00023136"/>
    </source>
</evidence>
<proteinExistence type="inferred from homology"/>
<dbReference type="InterPro" id="IPR005311">
    <property type="entry name" value="PBP_dimer"/>
</dbReference>
<dbReference type="InterPro" id="IPR036138">
    <property type="entry name" value="PBP_dimer_sf"/>
</dbReference>
<evidence type="ECO:0000259" key="7">
    <source>
        <dbReference type="Pfam" id="PF00905"/>
    </source>
</evidence>
<evidence type="ECO:0000256" key="6">
    <source>
        <dbReference type="ARBA" id="ARBA00034000"/>
    </source>
</evidence>
<dbReference type="AlphaFoldDB" id="A0A372LU92"/>
<feature type="domain" description="Penicillin-binding protein transpeptidase" evidence="7">
    <location>
        <begin position="261"/>
        <end position="557"/>
    </location>
</feature>
<evidence type="ECO:0000313" key="10">
    <source>
        <dbReference type="Proteomes" id="UP000264541"/>
    </source>
</evidence>
<dbReference type="Gene3D" id="3.40.710.10">
    <property type="entry name" value="DD-peptidase/beta-lactamase superfamily"/>
    <property type="match status" value="1"/>
</dbReference>
<dbReference type="GO" id="GO:0071555">
    <property type="term" value="P:cell wall organization"/>
    <property type="evidence" value="ECO:0007669"/>
    <property type="project" value="TreeGrafter"/>
</dbReference>
<dbReference type="Gene3D" id="3.90.1310.10">
    <property type="entry name" value="Penicillin-binding protein 2a (Domain 2)"/>
    <property type="match status" value="1"/>
</dbReference>
<evidence type="ECO:0000259" key="8">
    <source>
        <dbReference type="Pfam" id="PF03717"/>
    </source>
</evidence>
<keyword evidence="10" id="KW-1185">Reference proteome</keyword>
<evidence type="ECO:0000256" key="3">
    <source>
        <dbReference type="ARBA" id="ARBA00007171"/>
    </source>
</evidence>
<dbReference type="InterPro" id="IPR012338">
    <property type="entry name" value="Beta-lactam/transpept-like"/>
</dbReference>
<organism evidence="9 10">
    <name type="scientific">Peribacillus saganii</name>
    <dbReference type="NCBI Taxonomy" id="2303992"/>
    <lineage>
        <taxon>Bacteria</taxon>
        <taxon>Bacillati</taxon>
        <taxon>Bacillota</taxon>
        <taxon>Bacilli</taxon>
        <taxon>Bacillales</taxon>
        <taxon>Bacillaceae</taxon>
        <taxon>Peribacillus</taxon>
    </lineage>
</organism>
<comment type="subcellular location">
    <subcellularLocation>
        <location evidence="1">Membrane</location>
    </subcellularLocation>
</comment>
<gene>
    <name evidence="9" type="ORF">D0469_00575</name>
</gene>
<name>A0A372LU92_9BACI</name>
<evidence type="ECO:0000256" key="1">
    <source>
        <dbReference type="ARBA" id="ARBA00004370"/>
    </source>
</evidence>
<comment type="similarity">
    <text evidence="3">Belongs to the transpeptidase family.</text>
</comment>
<dbReference type="EC" id="3.4.16.4" evidence="4"/>
<dbReference type="PANTHER" id="PTHR30627:SF24">
    <property type="entry name" value="PENICILLIN-BINDING PROTEIN 4B"/>
    <property type="match status" value="1"/>
</dbReference>
<dbReference type="GO" id="GO:0005886">
    <property type="term" value="C:plasma membrane"/>
    <property type="evidence" value="ECO:0007669"/>
    <property type="project" value="TreeGrafter"/>
</dbReference>
<comment type="catalytic activity">
    <reaction evidence="6">
        <text>Preferential cleavage: (Ac)2-L-Lys-D-Ala-|-D-Ala. Also transpeptidation of peptidyl-alanyl moieties that are N-acyl substituents of D-alanine.</text>
        <dbReference type="EC" id="3.4.16.4"/>
    </reaction>
</comment>
<protein>
    <recommendedName>
        <fullName evidence="4">serine-type D-Ala-D-Ala carboxypeptidase</fullName>
        <ecNumber evidence="4">3.4.16.4</ecNumber>
    </recommendedName>
</protein>
<keyword evidence="5" id="KW-0472">Membrane</keyword>
<evidence type="ECO:0000256" key="2">
    <source>
        <dbReference type="ARBA" id="ARBA00004752"/>
    </source>
</evidence>
<dbReference type="SUPFAM" id="SSF56601">
    <property type="entry name" value="beta-lactamase/transpeptidase-like"/>
    <property type="match status" value="1"/>
</dbReference>
<evidence type="ECO:0000256" key="4">
    <source>
        <dbReference type="ARBA" id="ARBA00012448"/>
    </source>
</evidence>
<dbReference type="OrthoDB" id="2985542at2"/>
<dbReference type="UniPathway" id="UPA00219"/>
<dbReference type="InterPro" id="IPR001460">
    <property type="entry name" value="PCN-bd_Tpept"/>
</dbReference>
<dbReference type="PANTHER" id="PTHR30627">
    <property type="entry name" value="PEPTIDOGLYCAN D,D-TRANSPEPTIDASE"/>
    <property type="match status" value="1"/>
</dbReference>
<comment type="pathway">
    <text evidence="2">Cell wall biogenesis; peptidoglycan biosynthesis.</text>
</comment>
<reference evidence="9 10" key="1">
    <citation type="submission" date="2018-08" db="EMBL/GenBank/DDBJ databases">
        <title>Bacillus chawlae sp. nov., Bacillus glennii sp. nov., and Bacillus saganii sp. nov. Isolated from the Vehicle Assembly Building at Kennedy Space Center where the Viking Spacecraft were Assembled.</title>
        <authorList>
            <person name="Seuylemezian A."/>
            <person name="Vaishampayan P."/>
        </authorList>
    </citation>
    <scope>NUCLEOTIDE SEQUENCE [LARGE SCALE GENOMIC DNA]</scope>
    <source>
        <strain evidence="9 10">V47-23a</strain>
    </source>
</reference>
<evidence type="ECO:0000313" key="9">
    <source>
        <dbReference type="EMBL" id="RFU71636.1"/>
    </source>
</evidence>
<accession>A0A372LU92</accession>
<dbReference type="InterPro" id="IPR050515">
    <property type="entry name" value="Beta-lactam/transpept"/>
</dbReference>
<dbReference type="Pfam" id="PF00905">
    <property type="entry name" value="Transpeptidase"/>
    <property type="match status" value="1"/>
</dbReference>
<dbReference type="GO" id="GO:0009002">
    <property type="term" value="F:serine-type D-Ala-D-Ala carboxypeptidase activity"/>
    <property type="evidence" value="ECO:0007669"/>
    <property type="project" value="UniProtKB-EC"/>
</dbReference>
<dbReference type="Proteomes" id="UP000264541">
    <property type="component" value="Unassembled WGS sequence"/>
</dbReference>
<dbReference type="EMBL" id="QVTE01000001">
    <property type="protein sequence ID" value="RFU71636.1"/>
    <property type="molecule type" value="Genomic_DNA"/>
</dbReference>
<dbReference type="GO" id="GO:0009252">
    <property type="term" value="P:peptidoglycan biosynthetic process"/>
    <property type="evidence" value="ECO:0007669"/>
    <property type="project" value="UniProtKB-UniPathway"/>
</dbReference>
<dbReference type="Pfam" id="PF03717">
    <property type="entry name" value="PBP_dimer"/>
    <property type="match status" value="1"/>
</dbReference>
<sequence>MIQKRMKSLAILLVLLLLSLTGRLVQIQLVSTESFSDHNVNLIESSVKQRTQVMKIDDGRGDFYDKNGRPLSHEVIPVLVLFPFLNKMDWPAEKVANIINEPEYLLRYELKAAKEPFAFGGKTPLKLTEEQSQAINDLKIPGVFAVKQKLEHDGTMAEHLIGTLTKSDELKAKSYPNRGLSPDTYIGITGLQHTFDEFLLSEGESKLVFHVDGSGGPLFGVDVKYVEPANPMYPVKVITTLDSDIQAAAEKLVDRHGIRKGGLVLIDIEKSEIAAIVSRPKINQRNPNENSGSKNRMLMQDTPGSVFKTVTAAAAIEHDLVPPGRTFNCDETIDGKKEPKKKLGTLDFEKSFSQSCNRTFGDLAKEMTDIDPDFLLSYGSKLGLIGQTGWQGEKYHSNFKQLDKEESGRVWNDKAVKKDKKLAAHAAIGQQDVQVTPLAVANMMATIARGGEKRMVTAVRKVSFNNGTTAIDFPAKEMEGERISPYTAMKLQSLLRSVVTEPKGTGASLSQLPYEIAGKSGTAQTGIDKRELNKWFAGYFPYKNPKYALVTVKLDSNDQEAGVTSLFKEMVEEIYRIETSSPVPD</sequence>
<dbReference type="SUPFAM" id="SSF56519">
    <property type="entry name" value="Penicillin binding protein dimerisation domain"/>
    <property type="match status" value="1"/>
</dbReference>
<comment type="caution">
    <text evidence="9">The sequence shown here is derived from an EMBL/GenBank/DDBJ whole genome shotgun (WGS) entry which is preliminary data.</text>
</comment>
<dbReference type="GO" id="GO:0008658">
    <property type="term" value="F:penicillin binding"/>
    <property type="evidence" value="ECO:0007669"/>
    <property type="project" value="InterPro"/>
</dbReference>
<dbReference type="RefSeq" id="WP_117324712.1">
    <property type="nucleotide sequence ID" value="NZ_QVTE01000001.1"/>
</dbReference>